<keyword evidence="2" id="KW-1133">Transmembrane helix</keyword>
<dbReference type="KEGG" id="tdf:H9L22_15605"/>
<feature type="compositionally biased region" description="Pro residues" evidence="1">
    <location>
        <begin position="190"/>
        <end position="200"/>
    </location>
</feature>
<evidence type="ECO:0008006" key="5">
    <source>
        <dbReference type="Google" id="ProtNLM"/>
    </source>
</evidence>
<keyword evidence="2" id="KW-0472">Membrane</keyword>
<dbReference type="AlphaFoldDB" id="A0A7H0H4W1"/>
<sequence>MPHAVSQAIPGTSPAPAALHVYRLVVWTAVMIAIIVLMRQPFPVLPEPPAEGRSTVQSGFADDFSGAAALKDLRDYSADSAPKQQVVNGWYTNDMLEIVGKQNDSLLQGQARLLEAQMTATSHAHEWSMWQMKDRRSESLLIILGLGAAAHLAGSSLILLLAGRRRRTPRPTAASDGDAAPGPTLDAQPEPQPFDPRPGH</sequence>
<keyword evidence="4" id="KW-1185">Reference proteome</keyword>
<evidence type="ECO:0000313" key="4">
    <source>
        <dbReference type="Proteomes" id="UP000516117"/>
    </source>
</evidence>
<dbReference type="EMBL" id="CP060789">
    <property type="protein sequence ID" value="QNP55577.1"/>
    <property type="molecule type" value="Genomic_DNA"/>
</dbReference>
<feature type="region of interest" description="Disordered" evidence="1">
    <location>
        <begin position="167"/>
        <end position="200"/>
    </location>
</feature>
<feature type="transmembrane region" description="Helical" evidence="2">
    <location>
        <begin position="20"/>
        <end position="38"/>
    </location>
</feature>
<organism evidence="3 4">
    <name type="scientific">Tessaracoccus defluvii</name>
    <dbReference type="NCBI Taxonomy" id="1285901"/>
    <lineage>
        <taxon>Bacteria</taxon>
        <taxon>Bacillati</taxon>
        <taxon>Actinomycetota</taxon>
        <taxon>Actinomycetes</taxon>
        <taxon>Propionibacteriales</taxon>
        <taxon>Propionibacteriaceae</taxon>
        <taxon>Tessaracoccus</taxon>
    </lineage>
</organism>
<evidence type="ECO:0000256" key="1">
    <source>
        <dbReference type="SAM" id="MobiDB-lite"/>
    </source>
</evidence>
<accession>A0A7H0H4W1</accession>
<evidence type="ECO:0000313" key="3">
    <source>
        <dbReference type="EMBL" id="QNP55577.1"/>
    </source>
</evidence>
<reference evidence="3 4" key="1">
    <citation type="submission" date="2020-08" db="EMBL/GenBank/DDBJ databases">
        <title>Genome sequence of Tessaracoccus defluvii JCM 17540T.</title>
        <authorList>
            <person name="Hyun D.-W."/>
            <person name="Bae J.-W."/>
        </authorList>
    </citation>
    <scope>NUCLEOTIDE SEQUENCE [LARGE SCALE GENOMIC DNA]</scope>
    <source>
        <strain evidence="3 4">JCM 17540</strain>
    </source>
</reference>
<protein>
    <recommendedName>
        <fullName evidence="5">Transmembrane protein</fullName>
    </recommendedName>
</protein>
<dbReference type="RefSeq" id="WP_187720707.1">
    <property type="nucleotide sequence ID" value="NZ_BAABBL010000020.1"/>
</dbReference>
<name>A0A7H0H4W1_9ACTN</name>
<dbReference type="Proteomes" id="UP000516117">
    <property type="component" value="Chromosome"/>
</dbReference>
<evidence type="ECO:0000256" key="2">
    <source>
        <dbReference type="SAM" id="Phobius"/>
    </source>
</evidence>
<gene>
    <name evidence="3" type="ORF">H9L22_15605</name>
</gene>
<proteinExistence type="predicted"/>
<keyword evidence="2" id="KW-0812">Transmembrane</keyword>
<feature type="transmembrane region" description="Helical" evidence="2">
    <location>
        <begin position="139"/>
        <end position="162"/>
    </location>
</feature>